<dbReference type="WBParaSite" id="nRc.2.0.1.t47018-RA">
    <property type="protein sequence ID" value="nRc.2.0.1.t47018-RA"/>
    <property type="gene ID" value="nRc.2.0.1.g47018"/>
</dbReference>
<dbReference type="AlphaFoldDB" id="A0A915L9B9"/>
<proteinExistence type="predicted"/>
<name>A0A915L9B9_ROMCU</name>
<protein>
    <submittedName>
        <fullName evidence="3">NAD(P)(+)--arginine ADP-ribosyltransferase</fullName>
    </submittedName>
</protein>
<keyword evidence="2" id="KW-1185">Reference proteome</keyword>
<reference evidence="3" key="1">
    <citation type="submission" date="2022-11" db="UniProtKB">
        <authorList>
            <consortium name="WormBaseParasite"/>
        </authorList>
    </citation>
    <scope>IDENTIFICATION</scope>
</reference>
<organism evidence="2 3">
    <name type="scientific">Romanomermis culicivorax</name>
    <name type="common">Nematode worm</name>
    <dbReference type="NCBI Taxonomy" id="13658"/>
    <lineage>
        <taxon>Eukaryota</taxon>
        <taxon>Metazoa</taxon>
        <taxon>Ecdysozoa</taxon>
        <taxon>Nematoda</taxon>
        <taxon>Enoplea</taxon>
        <taxon>Dorylaimia</taxon>
        <taxon>Mermithida</taxon>
        <taxon>Mermithoidea</taxon>
        <taxon>Mermithidae</taxon>
        <taxon>Romanomermis</taxon>
    </lineage>
</organism>
<accession>A0A915L9B9</accession>
<evidence type="ECO:0000313" key="3">
    <source>
        <dbReference type="WBParaSite" id="nRc.2.0.1.t47018-RA"/>
    </source>
</evidence>
<sequence>MSGYFNNIASSRNNCNSNGGTDDQLIINGDSTPPALPPRPPQQPPYQTLVGHNVRLPYYYAPNGGYSSENMDFRTTQDMTNIQQPQTSIVTSTNYPYYAQNLPTTTDTYRHYGDLYKILENNSSNTFKSINSIIQALNSIVNAEEYAAWMLKGLSMHYQEQKKFYSTLLSWLTACRISLLCMYGDKARKTDFGTGLKSRQWATGESDYYSGTVLFDFSALNSNEVSIKANQMLRIAPKACDQRMVTIDIE</sequence>
<feature type="compositionally biased region" description="Pro residues" evidence="1">
    <location>
        <begin position="34"/>
        <end position="44"/>
    </location>
</feature>
<evidence type="ECO:0000256" key="1">
    <source>
        <dbReference type="SAM" id="MobiDB-lite"/>
    </source>
</evidence>
<evidence type="ECO:0000313" key="2">
    <source>
        <dbReference type="Proteomes" id="UP000887565"/>
    </source>
</evidence>
<feature type="region of interest" description="Disordered" evidence="1">
    <location>
        <begin position="15"/>
        <end position="46"/>
    </location>
</feature>
<dbReference type="Proteomes" id="UP000887565">
    <property type="component" value="Unplaced"/>
</dbReference>